<gene>
    <name evidence="2" type="ORF">AYY17_04890</name>
</gene>
<dbReference type="PANTHER" id="PTHR33336:SF3">
    <property type="entry name" value="ABM DOMAIN-CONTAINING PROTEIN"/>
    <property type="match status" value="1"/>
</dbReference>
<keyword evidence="2" id="KW-0503">Monooxygenase</keyword>
<dbReference type="GO" id="GO:0005829">
    <property type="term" value="C:cytosol"/>
    <property type="evidence" value="ECO:0007669"/>
    <property type="project" value="TreeGrafter"/>
</dbReference>
<dbReference type="STRING" id="368603.AYY16_07400"/>
<dbReference type="PROSITE" id="PS51725">
    <property type="entry name" value="ABM"/>
    <property type="match status" value="1"/>
</dbReference>
<keyword evidence="2" id="KW-0560">Oxidoreductase</keyword>
<accession>A0A1B8HE45</accession>
<dbReference type="RefSeq" id="WP_067423365.1">
    <property type="nucleotide sequence ID" value="NZ_CBCPID010000002.1"/>
</dbReference>
<dbReference type="InterPro" id="IPR007138">
    <property type="entry name" value="ABM_dom"/>
</dbReference>
<reference evidence="2 3" key="1">
    <citation type="submission" date="2016-06" db="EMBL/GenBank/DDBJ databases">
        <authorList>
            <person name="Kjaerup R.B."/>
            <person name="Dalgaard T.S."/>
            <person name="Juul-Madsen H.R."/>
        </authorList>
    </citation>
    <scope>NUCLEOTIDE SEQUENCE [LARGE SCALE GENOMIC DNA]</scope>
    <source>
        <strain evidence="2 3">GCSL-Mp3</strain>
    </source>
</reference>
<organism evidence="2 3">
    <name type="scientific">Morganella psychrotolerans</name>
    <dbReference type="NCBI Taxonomy" id="368603"/>
    <lineage>
        <taxon>Bacteria</taxon>
        <taxon>Pseudomonadati</taxon>
        <taxon>Pseudomonadota</taxon>
        <taxon>Gammaproteobacteria</taxon>
        <taxon>Enterobacterales</taxon>
        <taxon>Morganellaceae</taxon>
        <taxon>Morganella</taxon>
    </lineage>
</organism>
<dbReference type="AlphaFoldDB" id="A0A1B8HE45"/>
<comment type="caution">
    <text evidence="2">The sequence shown here is derived from an EMBL/GenBank/DDBJ whole genome shotgun (WGS) entry which is preliminary data.</text>
</comment>
<feature type="domain" description="ABM" evidence="1">
    <location>
        <begin position="4"/>
        <end position="95"/>
    </location>
</feature>
<dbReference type="InterPro" id="IPR050744">
    <property type="entry name" value="AI-2_Isomerase_LsrG"/>
</dbReference>
<protein>
    <submittedName>
        <fullName evidence="2">Antibiotic biosynthesis monooxygenase</fullName>
    </submittedName>
</protein>
<evidence type="ECO:0000313" key="3">
    <source>
        <dbReference type="Proteomes" id="UP000092247"/>
    </source>
</evidence>
<dbReference type="Proteomes" id="UP000092247">
    <property type="component" value="Unassembled WGS sequence"/>
</dbReference>
<name>A0A1B8HE45_9GAMM</name>
<dbReference type="PANTHER" id="PTHR33336">
    <property type="entry name" value="QUINOL MONOOXYGENASE YGIN-RELATED"/>
    <property type="match status" value="1"/>
</dbReference>
<dbReference type="InterPro" id="IPR011008">
    <property type="entry name" value="Dimeric_a/b-barrel"/>
</dbReference>
<proteinExistence type="predicted"/>
<dbReference type="Gene3D" id="3.30.70.100">
    <property type="match status" value="1"/>
</dbReference>
<evidence type="ECO:0000259" key="1">
    <source>
        <dbReference type="PROSITE" id="PS51725"/>
    </source>
</evidence>
<evidence type="ECO:0000313" key="2">
    <source>
        <dbReference type="EMBL" id="OBU07346.1"/>
    </source>
</evidence>
<dbReference type="SUPFAM" id="SSF54909">
    <property type="entry name" value="Dimeric alpha+beta barrel"/>
    <property type="match status" value="1"/>
</dbReference>
<sequence>MNEIRVVATMVAKEEYKDDVYDALKSVVIPSRREAGNIKYELHQDMQHDGTYVFFEIWKSQDALDEHNETPHFKELINKIDGRLDVLDIKLLKQI</sequence>
<dbReference type="EMBL" id="LZEX01000012">
    <property type="protein sequence ID" value="OBU07346.1"/>
    <property type="molecule type" value="Genomic_DNA"/>
</dbReference>
<dbReference type="Pfam" id="PF03992">
    <property type="entry name" value="ABM"/>
    <property type="match status" value="1"/>
</dbReference>
<dbReference type="GO" id="GO:0004497">
    <property type="term" value="F:monooxygenase activity"/>
    <property type="evidence" value="ECO:0007669"/>
    <property type="project" value="UniProtKB-KW"/>
</dbReference>